<evidence type="ECO:0000313" key="3">
    <source>
        <dbReference type="EMBL" id="KFV11718.1"/>
    </source>
</evidence>
<dbReference type="InterPro" id="IPR003036">
    <property type="entry name" value="Gag_P30"/>
</dbReference>
<feature type="region of interest" description="Disordered" evidence="1">
    <location>
        <begin position="128"/>
        <end position="147"/>
    </location>
</feature>
<dbReference type="PANTHER" id="PTHR33166">
    <property type="entry name" value="GAG_P30 DOMAIN-CONTAINING PROTEIN"/>
    <property type="match status" value="1"/>
</dbReference>
<sequence length="147" mass="17327">IEYHFPPTNPNWDPNNPTQRLLITQYQRLILFGVKNAIPKQNNFSKLYEVVQGKSEDPSAFFERLCEAARKYTELDPEKETDVLIFVNLFVGQSNPDIQSKLQEIEGADVRSLDKLLEVAWKVYNDREEEEKKQQEKEQIKLDNRKE</sequence>
<feature type="non-terminal residue" evidence="3">
    <location>
        <position position="1"/>
    </location>
</feature>
<dbReference type="Proteomes" id="UP000053149">
    <property type="component" value="Unassembled WGS sequence"/>
</dbReference>
<dbReference type="EMBL" id="KL240541">
    <property type="protein sequence ID" value="KFV11718.1"/>
    <property type="molecule type" value="Genomic_DNA"/>
</dbReference>
<dbReference type="InterPro" id="IPR050462">
    <property type="entry name" value="Retroviral_Gag-Pol_poly"/>
</dbReference>
<dbReference type="GO" id="GO:0019068">
    <property type="term" value="P:virion assembly"/>
    <property type="evidence" value="ECO:0007669"/>
    <property type="project" value="InterPro"/>
</dbReference>
<evidence type="ECO:0000259" key="2">
    <source>
        <dbReference type="Pfam" id="PF02093"/>
    </source>
</evidence>
<proteinExistence type="predicted"/>
<dbReference type="InterPro" id="IPR008919">
    <property type="entry name" value="Retrov_capsid_N"/>
</dbReference>
<dbReference type="Pfam" id="PF02093">
    <property type="entry name" value="Gag_p30"/>
    <property type="match status" value="1"/>
</dbReference>
<keyword evidence="4" id="KW-1185">Reference proteome</keyword>
<reference evidence="3 4" key="1">
    <citation type="submission" date="2014-04" db="EMBL/GenBank/DDBJ databases">
        <title>Genome evolution of avian class.</title>
        <authorList>
            <person name="Zhang G."/>
            <person name="Li C."/>
        </authorList>
    </citation>
    <scope>NUCLEOTIDE SEQUENCE [LARGE SCALE GENOMIC DNA]</scope>
    <source>
        <strain evidence="3">BGI_N339</strain>
    </source>
</reference>
<evidence type="ECO:0000256" key="1">
    <source>
        <dbReference type="SAM" id="MobiDB-lite"/>
    </source>
</evidence>
<feature type="non-terminal residue" evidence="3">
    <location>
        <position position="147"/>
    </location>
</feature>
<feature type="domain" description="Core shell protein Gag P30" evidence="2">
    <location>
        <begin position="3"/>
        <end position="125"/>
    </location>
</feature>
<accession>A0A093CBC9</accession>
<dbReference type="Gene3D" id="1.10.375.10">
    <property type="entry name" value="Human Immunodeficiency Virus Type 1 Capsid Protein"/>
    <property type="match status" value="1"/>
</dbReference>
<organism evidence="3 4">
    <name type="scientific">Pterocles gutturalis</name>
    <name type="common">yellow-throated sandgrouse</name>
    <dbReference type="NCBI Taxonomy" id="240206"/>
    <lineage>
        <taxon>Eukaryota</taxon>
        <taxon>Metazoa</taxon>
        <taxon>Chordata</taxon>
        <taxon>Craniata</taxon>
        <taxon>Vertebrata</taxon>
        <taxon>Euteleostomi</taxon>
        <taxon>Archelosauria</taxon>
        <taxon>Archosauria</taxon>
        <taxon>Dinosauria</taxon>
        <taxon>Saurischia</taxon>
        <taxon>Theropoda</taxon>
        <taxon>Coelurosauria</taxon>
        <taxon>Aves</taxon>
        <taxon>Neognathae</taxon>
        <taxon>Neoaves</taxon>
        <taxon>Columbimorphae</taxon>
        <taxon>Pterocliformes</taxon>
        <taxon>Pteroclidae</taxon>
        <taxon>Pterocles</taxon>
    </lineage>
</organism>
<evidence type="ECO:0000313" key="4">
    <source>
        <dbReference type="Proteomes" id="UP000053149"/>
    </source>
</evidence>
<dbReference type="AlphaFoldDB" id="A0A093CBC9"/>
<gene>
    <name evidence="3" type="ORF">N339_07914</name>
</gene>
<name>A0A093CBC9_9AVES</name>
<protein>
    <recommendedName>
        <fullName evidence="2">Core shell protein Gag P30 domain-containing protein</fullName>
    </recommendedName>
</protein>
<dbReference type="SUPFAM" id="SSF47353">
    <property type="entry name" value="Retrovirus capsid dimerization domain-like"/>
    <property type="match status" value="1"/>
</dbReference>